<evidence type="ECO:0000259" key="1">
    <source>
        <dbReference type="Pfam" id="PF00535"/>
    </source>
</evidence>
<dbReference type="InterPro" id="IPR029044">
    <property type="entry name" value="Nucleotide-diphossugar_trans"/>
</dbReference>
<protein>
    <recommendedName>
        <fullName evidence="1">Glycosyltransferase 2-like domain-containing protein</fullName>
    </recommendedName>
</protein>
<dbReference type="KEGG" id="peh:Spb1_20500"/>
<dbReference type="Pfam" id="PF00535">
    <property type="entry name" value="Glycos_transf_2"/>
    <property type="match status" value="1"/>
</dbReference>
<dbReference type="AlphaFoldDB" id="A0A518GN99"/>
<dbReference type="OrthoDB" id="198005at2"/>
<reference evidence="2 3" key="1">
    <citation type="submission" date="2019-02" db="EMBL/GenBank/DDBJ databases">
        <title>Deep-cultivation of Planctomycetes and their phenomic and genomic characterization uncovers novel biology.</title>
        <authorList>
            <person name="Wiegand S."/>
            <person name="Jogler M."/>
            <person name="Boedeker C."/>
            <person name="Pinto D."/>
            <person name="Vollmers J."/>
            <person name="Rivas-Marin E."/>
            <person name="Kohn T."/>
            <person name="Peeters S.H."/>
            <person name="Heuer A."/>
            <person name="Rast P."/>
            <person name="Oberbeckmann S."/>
            <person name="Bunk B."/>
            <person name="Jeske O."/>
            <person name="Meyerdierks A."/>
            <person name="Storesund J.E."/>
            <person name="Kallscheuer N."/>
            <person name="Luecker S."/>
            <person name="Lage O.M."/>
            <person name="Pohl T."/>
            <person name="Merkel B.J."/>
            <person name="Hornburger P."/>
            <person name="Mueller R.-W."/>
            <person name="Bruemmer F."/>
            <person name="Labrenz M."/>
            <person name="Spormann A.M."/>
            <person name="Op den Camp H."/>
            <person name="Overmann J."/>
            <person name="Amann R."/>
            <person name="Jetten M.S.M."/>
            <person name="Mascher T."/>
            <person name="Medema M.H."/>
            <person name="Devos D.P."/>
            <person name="Kaster A.-K."/>
            <person name="Ovreas L."/>
            <person name="Rohde M."/>
            <person name="Galperin M.Y."/>
            <person name="Jogler C."/>
        </authorList>
    </citation>
    <scope>NUCLEOTIDE SEQUENCE [LARGE SCALE GENOMIC DNA]</scope>
    <source>
        <strain evidence="2 3">Spb1</strain>
    </source>
</reference>
<feature type="domain" description="Glycosyltransferase 2-like" evidence="1">
    <location>
        <begin position="30"/>
        <end position="143"/>
    </location>
</feature>
<dbReference type="InterPro" id="IPR001173">
    <property type="entry name" value="Glyco_trans_2-like"/>
</dbReference>
<dbReference type="Proteomes" id="UP000315349">
    <property type="component" value="Chromosome"/>
</dbReference>
<evidence type="ECO:0000313" key="2">
    <source>
        <dbReference type="EMBL" id="QDV30122.1"/>
    </source>
</evidence>
<dbReference type="CDD" id="cd00761">
    <property type="entry name" value="Glyco_tranf_GTA_type"/>
    <property type="match status" value="1"/>
</dbReference>
<proteinExistence type="predicted"/>
<gene>
    <name evidence="2" type="ORF">Spb1_20500</name>
</gene>
<organism evidence="2 3">
    <name type="scientific">Planctopirus ephydatiae</name>
    <dbReference type="NCBI Taxonomy" id="2528019"/>
    <lineage>
        <taxon>Bacteria</taxon>
        <taxon>Pseudomonadati</taxon>
        <taxon>Planctomycetota</taxon>
        <taxon>Planctomycetia</taxon>
        <taxon>Planctomycetales</taxon>
        <taxon>Planctomycetaceae</taxon>
        <taxon>Planctopirus</taxon>
    </lineage>
</organism>
<keyword evidence="3" id="KW-1185">Reference proteome</keyword>
<accession>A0A518GN99</accession>
<sequence length="393" mass="44330">MIRRNARFASGAELLKHNGPKLSIVLPHCCDYKRLWHTLAGLHKDRLRLDVVKDVELLVCDNSRTVPDKAKGQRHSEEAEKRVKELPNARFVSFIRVAGTAPTKDEGIRQATGLFAICLDPHCEFPAGMLERILDWITAHPLDDDLHFAMELHLRMVEPDGKPAACCTHRVARFGGDGNFAVCRVDPQALAPGAAPFETETAGCAFFLVRRASWLGFHPLSEGWGGEESYLPEKYRQAGRRVWVHPDWQYVHQYHDIDGVAYSGRDWITKARVILRGFKELSYPPLAEIKANFVQPRRMTEQQWQGLLQELQICETSPAAVPGLEEGELPLLEGLPCPHRGRQSGKILCNVGCPSMRSQQVTTFDCRRHGLVILGKRRSDLVNCLNCSFRLDD</sequence>
<dbReference type="SUPFAM" id="SSF53448">
    <property type="entry name" value="Nucleotide-diphospho-sugar transferases"/>
    <property type="match status" value="1"/>
</dbReference>
<dbReference type="Gene3D" id="3.90.550.10">
    <property type="entry name" value="Spore Coat Polysaccharide Biosynthesis Protein SpsA, Chain A"/>
    <property type="match status" value="1"/>
</dbReference>
<name>A0A518GN99_9PLAN</name>
<evidence type="ECO:0000313" key="3">
    <source>
        <dbReference type="Proteomes" id="UP000315349"/>
    </source>
</evidence>
<dbReference type="EMBL" id="CP036299">
    <property type="protein sequence ID" value="QDV30122.1"/>
    <property type="molecule type" value="Genomic_DNA"/>
</dbReference>
<dbReference type="RefSeq" id="WP_145298979.1">
    <property type="nucleotide sequence ID" value="NZ_CP036299.1"/>
</dbReference>